<dbReference type="OMA" id="DTHLIVC"/>
<evidence type="ECO:0000313" key="1">
    <source>
        <dbReference type="EMBL" id="UJO20639.1"/>
    </source>
</evidence>
<protein>
    <submittedName>
        <fullName evidence="1">Uncharacterized protein</fullName>
    </submittedName>
</protein>
<reference evidence="1" key="1">
    <citation type="submission" date="2021-12" db="EMBL/GenBank/DDBJ databases">
        <authorList>
            <person name="Zaccaron A."/>
            <person name="Stergiopoulos I."/>
        </authorList>
    </citation>
    <scope>NUCLEOTIDE SEQUENCE</scope>
    <source>
        <strain evidence="1">Race5_Kim</strain>
    </source>
</reference>
<dbReference type="RefSeq" id="XP_047765005.1">
    <property type="nucleotide sequence ID" value="XM_047910141.1"/>
</dbReference>
<sequence length="243" mass="26964">MAAQGPVVFETKSIQDFIRYVLAHHKPPSTLVVCSSKEPFLHALQLEARSVPSPTDNRNNDTTVDEATLAKHLLHTPTLRLLSTARTLKLAFCQDITHLRAYLATYSNSITNRHMEIDTALRQPDVRPVLAILSPVQLHRSTSTFSAQGLNCTFSVAVEAAHQTGSRLVMAEIAYQSTNTEDEADLRTPPSNITPHPWDEEVSILNVTTKRLGELSSGRIVKIKAIASRWCDFQELPTLEGMI</sequence>
<keyword evidence="2" id="KW-1185">Reference proteome</keyword>
<dbReference type="Proteomes" id="UP000756132">
    <property type="component" value="Chromosome 8"/>
</dbReference>
<dbReference type="GeneID" id="71990871"/>
<reference evidence="1" key="2">
    <citation type="journal article" date="2022" name="Microb. Genom.">
        <title>A chromosome-scale genome assembly of the tomato pathogen Cladosporium fulvum reveals a compartmentalized genome architecture and the presence of a dispensable chromosome.</title>
        <authorList>
            <person name="Zaccaron A.Z."/>
            <person name="Chen L.H."/>
            <person name="Samaras A."/>
            <person name="Stergiopoulos I."/>
        </authorList>
    </citation>
    <scope>NUCLEOTIDE SEQUENCE</scope>
    <source>
        <strain evidence="1">Race5_Kim</strain>
    </source>
</reference>
<dbReference type="EMBL" id="CP090170">
    <property type="protein sequence ID" value="UJO20639.1"/>
    <property type="molecule type" value="Genomic_DNA"/>
</dbReference>
<evidence type="ECO:0000313" key="2">
    <source>
        <dbReference type="Proteomes" id="UP000756132"/>
    </source>
</evidence>
<dbReference type="OrthoDB" id="5391496at2759"/>
<dbReference type="KEGG" id="ffu:CLAFUR5_10993"/>
<gene>
    <name evidence="1" type="ORF">CLAFUR5_10993</name>
</gene>
<accession>A0A9Q8PDN0</accession>
<organism evidence="1 2">
    <name type="scientific">Passalora fulva</name>
    <name type="common">Tomato leaf mold</name>
    <name type="synonym">Cladosporium fulvum</name>
    <dbReference type="NCBI Taxonomy" id="5499"/>
    <lineage>
        <taxon>Eukaryota</taxon>
        <taxon>Fungi</taxon>
        <taxon>Dikarya</taxon>
        <taxon>Ascomycota</taxon>
        <taxon>Pezizomycotina</taxon>
        <taxon>Dothideomycetes</taxon>
        <taxon>Dothideomycetidae</taxon>
        <taxon>Mycosphaerellales</taxon>
        <taxon>Mycosphaerellaceae</taxon>
        <taxon>Fulvia</taxon>
    </lineage>
</organism>
<proteinExistence type="predicted"/>
<dbReference type="AlphaFoldDB" id="A0A9Q8PDN0"/>
<name>A0A9Q8PDN0_PASFU</name>